<dbReference type="GO" id="GO:0097505">
    <property type="term" value="C:Rad6-Rad18 complex"/>
    <property type="evidence" value="ECO:0007669"/>
    <property type="project" value="TreeGrafter"/>
</dbReference>
<dbReference type="GO" id="GO:0006513">
    <property type="term" value="P:protein monoubiquitination"/>
    <property type="evidence" value="ECO:0007669"/>
    <property type="project" value="InterPro"/>
</dbReference>
<dbReference type="InterPro" id="IPR013083">
    <property type="entry name" value="Znf_RING/FYVE/PHD"/>
</dbReference>
<feature type="region of interest" description="Disordered" evidence="5">
    <location>
        <begin position="132"/>
        <end position="157"/>
    </location>
</feature>
<dbReference type="InterPro" id="IPR018957">
    <property type="entry name" value="Znf_C3HC4_RING-type"/>
</dbReference>
<keyword evidence="3" id="KW-0862">Zinc</keyword>
<keyword evidence="6" id="KW-0472">Membrane</keyword>
<evidence type="ECO:0000256" key="3">
    <source>
        <dbReference type="ARBA" id="ARBA00022833"/>
    </source>
</evidence>
<keyword evidence="1" id="KW-0479">Metal-binding</keyword>
<evidence type="ECO:0000313" key="9">
    <source>
        <dbReference type="Proteomes" id="UP001374579"/>
    </source>
</evidence>
<dbReference type="SMART" id="SM00184">
    <property type="entry name" value="RING"/>
    <property type="match status" value="1"/>
</dbReference>
<dbReference type="InterPro" id="IPR017907">
    <property type="entry name" value="Znf_RING_CS"/>
</dbReference>
<proteinExistence type="predicted"/>
<dbReference type="InterPro" id="IPR001841">
    <property type="entry name" value="Znf_RING"/>
</dbReference>
<reference evidence="8 9" key="1">
    <citation type="submission" date="2024-02" db="EMBL/GenBank/DDBJ databases">
        <title>Chromosome-scale genome assembly of the rough periwinkle Littorina saxatilis.</title>
        <authorList>
            <person name="De Jode A."/>
            <person name="Faria R."/>
            <person name="Formenti G."/>
            <person name="Sims Y."/>
            <person name="Smith T.P."/>
            <person name="Tracey A."/>
            <person name="Wood J.M.D."/>
            <person name="Zagrodzka Z.B."/>
            <person name="Johannesson K."/>
            <person name="Butlin R.K."/>
            <person name="Leder E.H."/>
        </authorList>
    </citation>
    <scope>NUCLEOTIDE SEQUENCE [LARGE SCALE GENOMIC DNA]</scope>
    <source>
        <strain evidence="8">Snail1</strain>
        <tissue evidence="8">Muscle</tissue>
    </source>
</reference>
<organism evidence="8 9">
    <name type="scientific">Littorina saxatilis</name>
    <dbReference type="NCBI Taxonomy" id="31220"/>
    <lineage>
        <taxon>Eukaryota</taxon>
        <taxon>Metazoa</taxon>
        <taxon>Spiralia</taxon>
        <taxon>Lophotrochozoa</taxon>
        <taxon>Mollusca</taxon>
        <taxon>Gastropoda</taxon>
        <taxon>Caenogastropoda</taxon>
        <taxon>Littorinimorpha</taxon>
        <taxon>Littorinoidea</taxon>
        <taxon>Littorinidae</taxon>
        <taxon>Littorina</taxon>
    </lineage>
</organism>
<evidence type="ECO:0000313" key="8">
    <source>
        <dbReference type="EMBL" id="KAK7102590.1"/>
    </source>
</evidence>
<keyword evidence="6" id="KW-1133">Transmembrane helix</keyword>
<name>A0AAN9GD85_9CAEN</name>
<dbReference type="GO" id="GO:0003697">
    <property type="term" value="F:single-stranded DNA binding"/>
    <property type="evidence" value="ECO:0007669"/>
    <property type="project" value="InterPro"/>
</dbReference>
<dbReference type="Proteomes" id="UP001374579">
    <property type="component" value="Unassembled WGS sequence"/>
</dbReference>
<accession>A0AAN9GD85</accession>
<gene>
    <name evidence="8" type="ORF">V1264_020786</name>
</gene>
<dbReference type="GO" id="GO:0005634">
    <property type="term" value="C:nucleus"/>
    <property type="evidence" value="ECO:0007669"/>
    <property type="project" value="TreeGrafter"/>
</dbReference>
<keyword evidence="2 4" id="KW-0863">Zinc-finger</keyword>
<protein>
    <recommendedName>
        <fullName evidence="7">RING-type domain-containing protein</fullName>
    </recommendedName>
</protein>
<dbReference type="PANTHER" id="PTHR14134:SF2">
    <property type="entry name" value="E3 UBIQUITIN-PROTEIN LIGASE RAD18"/>
    <property type="match status" value="1"/>
</dbReference>
<dbReference type="PROSITE" id="PS00518">
    <property type="entry name" value="ZF_RING_1"/>
    <property type="match status" value="1"/>
</dbReference>
<feature type="compositionally biased region" description="Basic residues" evidence="5">
    <location>
        <begin position="145"/>
        <end position="155"/>
    </location>
</feature>
<dbReference type="InterPro" id="IPR039577">
    <property type="entry name" value="Rad18"/>
</dbReference>
<feature type="domain" description="RING-type" evidence="7">
    <location>
        <begin position="44"/>
        <end position="95"/>
    </location>
</feature>
<dbReference type="PANTHER" id="PTHR14134">
    <property type="entry name" value="E3 UBIQUITIN-PROTEIN LIGASE RAD18"/>
    <property type="match status" value="1"/>
</dbReference>
<dbReference type="AlphaFoldDB" id="A0AAN9GD85"/>
<feature type="transmembrane region" description="Helical" evidence="6">
    <location>
        <begin position="264"/>
        <end position="292"/>
    </location>
</feature>
<sequence length="293" mass="32634">MMAAGTELGGGTAGAVMAAPLGQNPLAAGCQDAAVPHWSRHLKCQVCFGYLDRPHTLTCGHSFCRACLLRMVQTARAANPDISVRYFRLACPSCRALFPASTMLRGRASTTFLVQNLVSDWKRERKRLQSSSTVTLRSISTQTANRKHRLRRRKSPNLADLDLHEQFHVRLKLDDLYYRSMAASSSDSSEDQDSTKPPPPQQPIERCPEPSVNASETSTVSSVSSSGPEFTFGRRFEEFGHHLGARQRNDWSPGRVLLMSVWCMYSMVVVGIAQPMLPYMVLITLFFLIIILK</sequence>
<evidence type="ECO:0000256" key="4">
    <source>
        <dbReference type="PROSITE-ProRule" id="PRU00175"/>
    </source>
</evidence>
<evidence type="ECO:0000256" key="2">
    <source>
        <dbReference type="ARBA" id="ARBA00022771"/>
    </source>
</evidence>
<dbReference type="EMBL" id="JBAMIC010000010">
    <property type="protein sequence ID" value="KAK7102590.1"/>
    <property type="molecule type" value="Genomic_DNA"/>
</dbReference>
<dbReference type="Gene3D" id="3.30.40.10">
    <property type="entry name" value="Zinc/RING finger domain, C3HC4 (zinc finger)"/>
    <property type="match status" value="1"/>
</dbReference>
<keyword evidence="6" id="KW-0812">Transmembrane</keyword>
<dbReference type="SUPFAM" id="SSF57850">
    <property type="entry name" value="RING/U-box"/>
    <property type="match status" value="1"/>
</dbReference>
<evidence type="ECO:0000259" key="7">
    <source>
        <dbReference type="PROSITE" id="PS50089"/>
    </source>
</evidence>
<dbReference type="GO" id="GO:0008270">
    <property type="term" value="F:zinc ion binding"/>
    <property type="evidence" value="ECO:0007669"/>
    <property type="project" value="UniProtKB-KW"/>
</dbReference>
<dbReference type="PROSITE" id="PS50089">
    <property type="entry name" value="ZF_RING_2"/>
    <property type="match status" value="1"/>
</dbReference>
<dbReference type="GO" id="GO:0006301">
    <property type="term" value="P:DNA damage tolerance"/>
    <property type="evidence" value="ECO:0007669"/>
    <property type="project" value="InterPro"/>
</dbReference>
<keyword evidence="9" id="KW-1185">Reference proteome</keyword>
<feature type="compositionally biased region" description="Low complexity" evidence="5">
    <location>
        <begin position="203"/>
        <end position="226"/>
    </location>
</feature>
<evidence type="ECO:0000256" key="6">
    <source>
        <dbReference type="SAM" id="Phobius"/>
    </source>
</evidence>
<comment type="caution">
    <text evidence="8">The sequence shown here is derived from an EMBL/GenBank/DDBJ whole genome shotgun (WGS) entry which is preliminary data.</text>
</comment>
<feature type="region of interest" description="Disordered" evidence="5">
    <location>
        <begin position="184"/>
        <end position="226"/>
    </location>
</feature>
<dbReference type="GO" id="GO:0061630">
    <property type="term" value="F:ubiquitin protein ligase activity"/>
    <property type="evidence" value="ECO:0007669"/>
    <property type="project" value="InterPro"/>
</dbReference>
<evidence type="ECO:0000256" key="1">
    <source>
        <dbReference type="ARBA" id="ARBA00022723"/>
    </source>
</evidence>
<evidence type="ECO:0000256" key="5">
    <source>
        <dbReference type="SAM" id="MobiDB-lite"/>
    </source>
</evidence>
<feature type="compositionally biased region" description="Polar residues" evidence="5">
    <location>
        <begin position="132"/>
        <end position="144"/>
    </location>
</feature>
<dbReference type="Pfam" id="PF00097">
    <property type="entry name" value="zf-C3HC4"/>
    <property type="match status" value="1"/>
</dbReference>